<evidence type="ECO:0000313" key="2">
    <source>
        <dbReference type="Proteomes" id="UP000821845"/>
    </source>
</evidence>
<accession>A0ACB7TDK1</accession>
<gene>
    <name evidence="1" type="ORF">HPB50_002894</name>
</gene>
<reference evidence="1" key="1">
    <citation type="submission" date="2020-05" db="EMBL/GenBank/DDBJ databases">
        <title>Large-scale comparative analyses of tick genomes elucidate their genetic diversity and vector capacities.</title>
        <authorList>
            <person name="Jia N."/>
            <person name="Wang J."/>
            <person name="Shi W."/>
            <person name="Du L."/>
            <person name="Sun Y."/>
            <person name="Zhan W."/>
            <person name="Jiang J."/>
            <person name="Wang Q."/>
            <person name="Zhang B."/>
            <person name="Ji P."/>
            <person name="Sakyi L.B."/>
            <person name="Cui X."/>
            <person name="Yuan T."/>
            <person name="Jiang B."/>
            <person name="Yang W."/>
            <person name="Lam T.T.-Y."/>
            <person name="Chang Q."/>
            <person name="Ding S."/>
            <person name="Wang X."/>
            <person name="Zhu J."/>
            <person name="Ruan X."/>
            <person name="Zhao L."/>
            <person name="Wei J."/>
            <person name="Que T."/>
            <person name="Du C."/>
            <person name="Cheng J."/>
            <person name="Dai P."/>
            <person name="Han X."/>
            <person name="Huang E."/>
            <person name="Gao Y."/>
            <person name="Liu J."/>
            <person name="Shao H."/>
            <person name="Ye R."/>
            <person name="Li L."/>
            <person name="Wei W."/>
            <person name="Wang X."/>
            <person name="Wang C."/>
            <person name="Yang T."/>
            <person name="Huo Q."/>
            <person name="Li W."/>
            <person name="Guo W."/>
            <person name="Chen H."/>
            <person name="Zhou L."/>
            <person name="Ni X."/>
            <person name="Tian J."/>
            <person name="Zhou Y."/>
            <person name="Sheng Y."/>
            <person name="Liu T."/>
            <person name="Pan Y."/>
            <person name="Xia L."/>
            <person name="Li J."/>
            <person name="Zhao F."/>
            <person name="Cao W."/>
        </authorList>
    </citation>
    <scope>NUCLEOTIDE SEQUENCE</scope>
    <source>
        <strain evidence="1">Hyas-2018</strain>
    </source>
</reference>
<organism evidence="1 2">
    <name type="scientific">Hyalomma asiaticum</name>
    <name type="common">Tick</name>
    <dbReference type="NCBI Taxonomy" id="266040"/>
    <lineage>
        <taxon>Eukaryota</taxon>
        <taxon>Metazoa</taxon>
        <taxon>Ecdysozoa</taxon>
        <taxon>Arthropoda</taxon>
        <taxon>Chelicerata</taxon>
        <taxon>Arachnida</taxon>
        <taxon>Acari</taxon>
        <taxon>Parasitiformes</taxon>
        <taxon>Ixodida</taxon>
        <taxon>Ixodoidea</taxon>
        <taxon>Ixodidae</taxon>
        <taxon>Hyalomminae</taxon>
        <taxon>Hyalomma</taxon>
    </lineage>
</organism>
<proteinExistence type="predicted"/>
<sequence length="204" mass="22335">MITIVITDTVGVASCPKSAMFVRVSTLNSFDALTADLELKATGAEARGTTPNQQLLSSNLWDLISFEDEEPTDESMRRVRCSMREVELYRVPGVFISAGENNAAKIRALILRPPGTTYEGGFFYFLPKWPPDYTNCPPRVRVIATSAGRVRFGPNLCENGEVWLGIPGTSHGPAWSASQCQRSVLWSIKLLLSTKNSVAPKGPL</sequence>
<evidence type="ECO:0000313" key="1">
    <source>
        <dbReference type="EMBL" id="KAH6944382.1"/>
    </source>
</evidence>
<dbReference type="Proteomes" id="UP000821845">
    <property type="component" value="Chromosome 1"/>
</dbReference>
<comment type="caution">
    <text evidence="1">The sequence shown here is derived from an EMBL/GenBank/DDBJ whole genome shotgun (WGS) entry which is preliminary data.</text>
</comment>
<dbReference type="EMBL" id="CM023481">
    <property type="protein sequence ID" value="KAH6944382.1"/>
    <property type="molecule type" value="Genomic_DNA"/>
</dbReference>
<name>A0ACB7TDK1_HYAAI</name>
<protein>
    <submittedName>
        <fullName evidence="1">Uncharacterized protein</fullName>
    </submittedName>
</protein>
<keyword evidence="2" id="KW-1185">Reference proteome</keyword>